<sequence length="293" mass="32845">MTQLPESSSGARTLERRIHSHYENLPASERALADLLLEYPGDILFLSATALSERAGVSKAAVTRFVQRIGYGDYREVQREVRTAQEAGEPIYLNTSTVTPAREGDSLMRHLERDLANLRQTFEGIRPRDLDAVVERILAARRVWTLGFRNSYFFASYVRRQLIQVRPDVTLLPVPGQVPSEDLVDMGGEDLVIAIGMRRRSAELRRLMAAIHQTGTPIAYVTDRLAVATRRYATWTFACQVRGISLFDSYVGVISLLNYLCTEVVAQAGEAGRARLGRIEDLMSDLGELDRDT</sequence>
<evidence type="ECO:0000256" key="3">
    <source>
        <dbReference type="ARBA" id="ARBA00023163"/>
    </source>
</evidence>
<evidence type="ECO:0000256" key="2">
    <source>
        <dbReference type="ARBA" id="ARBA00023125"/>
    </source>
</evidence>
<dbReference type="RefSeq" id="WP_109678743.1">
    <property type="nucleotide sequence ID" value="NZ_CP086615.1"/>
</dbReference>
<name>A0A2U2N1P1_9GAMM</name>
<keyword evidence="6" id="KW-1185">Reference proteome</keyword>
<keyword evidence="3" id="KW-0804">Transcription</keyword>
<evidence type="ECO:0000256" key="1">
    <source>
        <dbReference type="ARBA" id="ARBA00023015"/>
    </source>
</evidence>
<protein>
    <submittedName>
        <fullName evidence="5">MurR/RpiR family transcriptional regulator</fullName>
    </submittedName>
</protein>
<dbReference type="Pfam" id="PF01380">
    <property type="entry name" value="SIS"/>
    <property type="match status" value="1"/>
</dbReference>
<dbReference type="InterPro" id="IPR001347">
    <property type="entry name" value="SIS_dom"/>
</dbReference>
<reference evidence="5 6" key="1">
    <citation type="submission" date="2018-05" db="EMBL/GenBank/DDBJ databases">
        <title>Spiribacter halobius sp. nov., a moderately halophilic bacterium isolated from marine solar saltern.</title>
        <authorList>
            <person name="Zheng W.-S."/>
            <person name="Lu D.-C."/>
            <person name="Du Z.-J."/>
        </authorList>
    </citation>
    <scope>NUCLEOTIDE SEQUENCE [LARGE SCALE GENOMIC DNA]</scope>
    <source>
        <strain evidence="5 6">E85</strain>
    </source>
</reference>
<dbReference type="Pfam" id="PF01418">
    <property type="entry name" value="HTH_6"/>
    <property type="match status" value="1"/>
</dbReference>
<gene>
    <name evidence="5" type="ORF">DEM34_10395</name>
</gene>
<dbReference type="InterPro" id="IPR035472">
    <property type="entry name" value="RpiR-like_SIS"/>
</dbReference>
<evidence type="ECO:0000313" key="6">
    <source>
        <dbReference type="Proteomes" id="UP000245474"/>
    </source>
</evidence>
<proteinExistence type="predicted"/>
<dbReference type="AlphaFoldDB" id="A0A2U2N1P1"/>
<dbReference type="Gene3D" id="1.10.10.10">
    <property type="entry name" value="Winged helix-like DNA-binding domain superfamily/Winged helix DNA-binding domain"/>
    <property type="match status" value="1"/>
</dbReference>
<dbReference type="InterPro" id="IPR009057">
    <property type="entry name" value="Homeodomain-like_sf"/>
</dbReference>
<accession>A0A2U2N1P1</accession>
<dbReference type="CDD" id="cd05013">
    <property type="entry name" value="SIS_RpiR"/>
    <property type="match status" value="1"/>
</dbReference>
<organism evidence="5 6">
    <name type="scientific">Sediminicurvatus halobius</name>
    <dbReference type="NCBI Taxonomy" id="2182432"/>
    <lineage>
        <taxon>Bacteria</taxon>
        <taxon>Pseudomonadati</taxon>
        <taxon>Pseudomonadota</taxon>
        <taxon>Gammaproteobacteria</taxon>
        <taxon>Chromatiales</taxon>
        <taxon>Ectothiorhodospiraceae</taxon>
        <taxon>Sediminicurvatus</taxon>
    </lineage>
</organism>
<dbReference type="GO" id="GO:0003700">
    <property type="term" value="F:DNA-binding transcription factor activity"/>
    <property type="evidence" value="ECO:0007669"/>
    <property type="project" value="InterPro"/>
</dbReference>
<dbReference type="Gene3D" id="3.40.50.10490">
    <property type="entry name" value="Glucose-6-phosphate isomerase like protein, domain 1"/>
    <property type="match status" value="1"/>
</dbReference>
<feature type="domain" description="HTH rpiR-type" evidence="4">
    <location>
        <begin position="12"/>
        <end position="88"/>
    </location>
</feature>
<evidence type="ECO:0000259" key="4">
    <source>
        <dbReference type="PROSITE" id="PS51071"/>
    </source>
</evidence>
<dbReference type="SUPFAM" id="SSF53697">
    <property type="entry name" value="SIS domain"/>
    <property type="match status" value="1"/>
</dbReference>
<keyword evidence="2" id="KW-0238">DNA-binding</keyword>
<dbReference type="InterPro" id="IPR046348">
    <property type="entry name" value="SIS_dom_sf"/>
</dbReference>
<dbReference type="PANTHER" id="PTHR30514:SF18">
    <property type="entry name" value="RPIR-FAMILY TRANSCRIPTIONAL REGULATOR"/>
    <property type="match status" value="1"/>
</dbReference>
<dbReference type="PANTHER" id="PTHR30514">
    <property type="entry name" value="GLUCOKINASE"/>
    <property type="match status" value="1"/>
</dbReference>
<dbReference type="InterPro" id="IPR000281">
    <property type="entry name" value="HTH_RpiR"/>
</dbReference>
<evidence type="ECO:0000313" key="5">
    <source>
        <dbReference type="EMBL" id="PWG62993.1"/>
    </source>
</evidence>
<dbReference type="GO" id="GO:1901135">
    <property type="term" value="P:carbohydrate derivative metabolic process"/>
    <property type="evidence" value="ECO:0007669"/>
    <property type="project" value="InterPro"/>
</dbReference>
<dbReference type="GO" id="GO:0003677">
    <property type="term" value="F:DNA binding"/>
    <property type="evidence" value="ECO:0007669"/>
    <property type="project" value="UniProtKB-KW"/>
</dbReference>
<keyword evidence="1" id="KW-0805">Transcription regulation</keyword>
<comment type="caution">
    <text evidence="5">The sequence shown here is derived from an EMBL/GenBank/DDBJ whole genome shotgun (WGS) entry which is preliminary data.</text>
</comment>
<dbReference type="PROSITE" id="PS51071">
    <property type="entry name" value="HTH_RPIR"/>
    <property type="match status" value="1"/>
</dbReference>
<dbReference type="GO" id="GO:0097367">
    <property type="term" value="F:carbohydrate derivative binding"/>
    <property type="evidence" value="ECO:0007669"/>
    <property type="project" value="InterPro"/>
</dbReference>
<dbReference type="InterPro" id="IPR047640">
    <property type="entry name" value="RpiR-like"/>
</dbReference>
<dbReference type="InterPro" id="IPR036388">
    <property type="entry name" value="WH-like_DNA-bd_sf"/>
</dbReference>
<dbReference type="Proteomes" id="UP000245474">
    <property type="component" value="Unassembled WGS sequence"/>
</dbReference>
<dbReference type="OrthoDB" id="3237351at2"/>
<dbReference type="SUPFAM" id="SSF46689">
    <property type="entry name" value="Homeodomain-like"/>
    <property type="match status" value="1"/>
</dbReference>
<dbReference type="EMBL" id="QFFI01000014">
    <property type="protein sequence ID" value="PWG62993.1"/>
    <property type="molecule type" value="Genomic_DNA"/>
</dbReference>